<dbReference type="GO" id="GO:0000160">
    <property type="term" value="P:phosphorelay signal transduction system"/>
    <property type="evidence" value="ECO:0007669"/>
    <property type="project" value="InterPro"/>
</dbReference>
<dbReference type="PROSITE" id="PS50110">
    <property type="entry name" value="RESPONSE_REGULATORY"/>
    <property type="match status" value="1"/>
</dbReference>
<dbReference type="InterPro" id="IPR052340">
    <property type="entry name" value="RNase_Y/CdgJ"/>
</dbReference>
<dbReference type="Gene3D" id="3.40.50.2300">
    <property type="match status" value="1"/>
</dbReference>
<dbReference type="SUPFAM" id="SSF52172">
    <property type="entry name" value="CheY-like"/>
    <property type="match status" value="1"/>
</dbReference>
<protein>
    <submittedName>
        <fullName evidence="4">Signal transduction protein</fullName>
    </submittedName>
</protein>
<feature type="domain" description="Response regulatory" evidence="2">
    <location>
        <begin position="1"/>
        <end position="120"/>
    </location>
</feature>
<accession>A0A0F3GPG2</accession>
<dbReference type="InterPro" id="IPR013976">
    <property type="entry name" value="HDOD"/>
</dbReference>
<dbReference type="Gene3D" id="1.10.3210.10">
    <property type="entry name" value="Hypothetical protein af1432"/>
    <property type="match status" value="1"/>
</dbReference>
<reference evidence="4 5" key="1">
    <citation type="submission" date="2015-02" db="EMBL/GenBank/DDBJ databases">
        <title>Single-cell genomics of uncultivated deep-branching MTB reveals a conserved set of magnetosome genes.</title>
        <authorList>
            <person name="Kolinko S."/>
            <person name="Richter M."/>
            <person name="Glockner F.O."/>
            <person name="Brachmann A."/>
            <person name="Schuler D."/>
        </authorList>
    </citation>
    <scope>NUCLEOTIDE SEQUENCE [LARGE SCALE GENOMIC DNA]</scope>
    <source>
        <strain evidence="4">TM-1</strain>
    </source>
</reference>
<name>A0A0F3GPG2_9BACT</name>
<gene>
    <name evidence="4" type="ORF">MBAV_003942</name>
</gene>
<dbReference type="Proteomes" id="UP000033423">
    <property type="component" value="Unassembled WGS sequence"/>
</dbReference>
<dbReference type="SMART" id="SM00448">
    <property type="entry name" value="REC"/>
    <property type="match status" value="1"/>
</dbReference>
<sequence>MLLIISHSMPIIKVIEGYVKNSFPHIALDIVYNDTDAFKKLQEKKDYELIISDWDYEYVDGHKLLVKLRKDKMMASVPFIIITQRRDRESIMVCLNASVTEYIMKPIENHALEQKLKPYLEKIKAKAPEDPKKQQVSITVLKIPPCPTIVTELYSELKKPKPSLTKMIEQIKKDVSVASLLIKLANSPVYASGKVDSVERALNILGLNAFSSMVLSVALQGSLKEAGIVSEKFWKHSLACATVCGYIARKQALQCVDSAYLIGLFHDCAIPLFLKKFSDYEDIADLAMSGAIEVIEQEDGRYNSNHADIGSLIVKTWGIGDKYFKVIRNHHSIEIDVSHGAANYEEVKQLWAILTLAEHICLSYGYSGTAPVQTDEDFASIHDKALADLHLDILDIKDLKEDAYNVLESISYDL</sequence>
<proteinExistence type="predicted"/>
<dbReference type="SUPFAM" id="SSF109604">
    <property type="entry name" value="HD-domain/PDEase-like"/>
    <property type="match status" value="1"/>
</dbReference>
<keyword evidence="5" id="KW-1185">Reference proteome</keyword>
<evidence type="ECO:0000313" key="5">
    <source>
        <dbReference type="Proteomes" id="UP000033423"/>
    </source>
</evidence>
<evidence type="ECO:0000256" key="1">
    <source>
        <dbReference type="PROSITE-ProRule" id="PRU00169"/>
    </source>
</evidence>
<organism evidence="4 5">
    <name type="scientific">Candidatus Magnetobacterium bavaricum</name>
    <dbReference type="NCBI Taxonomy" id="29290"/>
    <lineage>
        <taxon>Bacteria</taxon>
        <taxon>Pseudomonadati</taxon>
        <taxon>Nitrospirota</taxon>
        <taxon>Thermodesulfovibrionia</taxon>
        <taxon>Thermodesulfovibrionales</taxon>
        <taxon>Candidatus Magnetobacteriaceae</taxon>
        <taxon>Candidatus Magnetobacterium</taxon>
    </lineage>
</organism>
<dbReference type="AlphaFoldDB" id="A0A0F3GPG2"/>
<dbReference type="EMBL" id="LACI01001702">
    <property type="protein sequence ID" value="KJU83854.1"/>
    <property type="molecule type" value="Genomic_DNA"/>
</dbReference>
<dbReference type="PROSITE" id="PS51833">
    <property type="entry name" value="HDOD"/>
    <property type="match status" value="1"/>
</dbReference>
<keyword evidence="1" id="KW-0597">Phosphoprotein</keyword>
<dbReference type="PANTHER" id="PTHR33525:SF6">
    <property type="entry name" value="HDOD DOMAIN-CONTAINING PROTEIN"/>
    <property type="match status" value="1"/>
</dbReference>
<feature type="modified residue" description="4-aspartylphosphate" evidence="1">
    <location>
        <position position="53"/>
    </location>
</feature>
<dbReference type="Pfam" id="PF00072">
    <property type="entry name" value="Response_reg"/>
    <property type="match status" value="1"/>
</dbReference>
<dbReference type="Pfam" id="PF08668">
    <property type="entry name" value="HDOD"/>
    <property type="match status" value="1"/>
</dbReference>
<evidence type="ECO:0000313" key="4">
    <source>
        <dbReference type="EMBL" id="KJU83854.1"/>
    </source>
</evidence>
<feature type="domain" description="HDOD" evidence="3">
    <location>
        <begin position="143"/>
        <end position="333"/>
    </location>
</feature>
<comment type="caution">
    <text evidence="4">The sequence shown here is derived from an EMBL/GenBank/DDBJ whole genome shotgun (WGS) entry which is preliminary data.</text>
</comment>
<dbReference type="InterPro" id="IPR001789">
    <property type="entry name" value="Sig_transdc_resp-reg_receiver"/>
</dbReference>
<evidence type="ECO:0000259" key="3">
    <source>
        <dbReference type="PROSITE" id="PS51833"/>
    </source>
</evidence>
<dbReference type="PANTHER" id="PTHR33525">
    <property type="match status" value="1"/>
</dbReference>
<dbReference type="InterPro" id="IPR011006">
    <property type="entry name" value="CheY-like_superfamily"/>
</dbReference>
<evidence type="ECO:0000259" key="2">
    <source>
        <dbReference type="PROSITE" id="PS50110"/>
    </source>
</evidence>